<comment type="caution">
    <text evidence="1">The sequence shown here is derived from an EMBL/GenBank/DDBJ whole genome shotgun (WGS) entry which is preliminary data.</text>
</comment>
<protein>
    <submittedName>
        <fullName evidence="1">Uncharacterized protein</fullName>
    </submittedName>
</protein>
<gene>
    <name evidence="1" type="ORF">ACFOLC_11865</name>
</gene>
<name>A0ABV7RUM5_9GAMM</name>
<accession>A0ABV7RUM5</accession>
<dbReference type="Proteomes" id="UP001595740">
    <property type="component" value="Unassembled WGS sequence"/>
</dbReference>
<sequence>MRSVVSRLRSTASWLVVVNSSVPSAPLMLARAVAHRDVENGHGRGKVVLMVYSTFDHAP</sequence>
<dbReference type="EMBL" id="JBHRXK010000005">
    <property type="protein sequence ID" value="MFC3551705.1"/>
    <property type="molecule type" value="Genomic_DNA"/>
</dbReference>
<evidence type="ECO:0000313" key="2">
    <source>
        <dbReference type="Proteomes" id="UP001595740"/>
    </source>
</evidence>
<reference evidence="2" key="1">
    <citation type="journal article" date="2019" name="Int. J. Syst. Evol. Microbiol.">
        <title>The Global Catalogue of Microorganisms (GCM) 10K type strain sequencing project: providing services to taxonomists for standard genome sequencing and annotation.</title>
        <authorList>
            <consortium name="The Broad Institute Genomics Platform"/>
            <consortium name="The Broad Institute Genome Sequencing Center for Infectious Disease"/>
            <person name="Wu L."/>
            <person name="Ma J."/>
        </authorList>
    </citation>
    <scope>NUCLEOTIDE SEQUENCE [LARGE SCALE GENOMIC DNA]</scope>
    <source>
        <strain evidence="2">KCTC 42875</strain>
    </source>
</reference>
<keyword evidence="2" id="KW-1185">Reference proteome</keyword>
<organism evidence="1 2">
    <name type="scientific">Lysobacter cavernae</name>
    <dbReference type="NCBI Taxonomy" id="1685901"/>
    <lineage>
        <taxon>Bacteria</taxon>
        <taxon>Pseudomonadati</taxon>
        <taxon>Pseudomonadota</taxon>
        <taxon>Gammaproteobacteria</taxon>
        <taxon>Lysobacterales</taxon>
        <taxon>Lysobacteraceae</taxon>
        <taxon>Lysobacter</taxon>
    </lineage>
</organism>
<proteinExistence type="predicted"/>
<dbReference type="RefSeq" id="WP_386759474.1">
    <property type="nucleotide sequence ID" value="NZ_JBHRXK010000005.1"/>
</dbReference>
<evidence type="ECO:0000313" key="1">
    <source>
        <dbReference type="EMBL" id="MFC3551705.1"/>
    </source>
</evidence>